<sequence>MPVPIPVPLRGASNTRLEAKYNVITDFPSFDLHAACATGNIGLVEYALGRGQPINGVIDGILPIHAAASGGSEAVVRLLLQHGASVNAPRLPRRYSNEKGKDATIVGASGSTPLHFAAANGHSTIVSLLVEAGAVPDRADKHGVTPEQLAIRNGWLECAGLLRNYVKERAEDVTSTQRTRHGSFIEADQSSKRVRVKQSVDHALNLLKVKGSSSALSEIYSKTGAASTNNLPATSAYPESTRKRSLDYGIEAIPGGGRRPSITASPRANAHRPSSAGTGASRPEHNSPKGSTKKLNSKYSLLSLFKRNEGSSAEHSDSFSSSNSNIVPSPPMETSPKAQPIPITPQHGSFSGSPPMGSETSGGSLPSVLHPGSAVDLHNIMARRHRDRSASASSRFESIGLGLDLDSSELSSSPPARRPRAPSHLGHHHARSTSTNRNGAIFEDDVVINPDEKLAPPSILRVHTRSSSNVGSNERPINLRALRFDSSASDGIRGRAAPEGTVIRQCSSTNSLVHTNNDTKDRTGERKDVLPKSAPANKTHFKRDLSPEDDLSDEDDEDYGRAFDIPSQKTTIKRTRGQSFSSLLSDASSIPTPEFPFSIHEAPPHVDAETRDGRYRGNSVSSTGTNSRSVTSGTTSGSGGSFTATPPEISPRTSLDARDIGLRIRVDDHDDSPGLEDALSPVKETDSSLGCEAEPISSHAQAEARVQQTQRDILDHEGGSSESSKLTLSAMLAAYGESLAQLRELQETAGKTDSPMIRPRHQRSLDDFASTRRLDDPPRPHTSMDRSSSESLDGVSDTDVTESGRHRSRSDAEAYAYSRPAARLPAGSLYNTGSLHSRRPALDHASVDSSDAALSPVSTTFQSRPPSPGMRLAANSTKLSRMGLIAHDVGTVRIPTPPQHSSGKRFGGLKSLLQPFKSK</sequence>
<dbReference type="InterPro" id="IPR036770">
    <property type="entry name" value="Ankyrin_rpt-contain_sf"/>
</dbReference>
<dbReference type="PANTHER" id="PTHR24173">
    <property type="entry name" value="ANKYRIN REPEAT CONTAINING"/>
    <property type="match status" value="1"/>
</dbReference>
<feature type="region of interest" description="Disordered" evidence="4">
    <location>
        <begin position="841"/>
        <end position="869"/>
    </location>
</feature>
<feature type="repeat" description="ANK" evidence="3">
    <location>
        <begin position="109"/>
        <end position="141"/>
    </location>
</feature>
<feature type="compositionally biased region" description="Basic and acidic residues" evidence="4">
    <location>
        <begin position="655"/>
        <end position="672"/>
    </location>
</feature>
<feature type="compositionally biased region" description="Basic and acidic residues" evidence="4">
    <location>
        <begin position="763"/>
        <end position="788"/>
    </location>
</feature>
<evidence type="ECO:0000256" key="2">
    <source>
        <dbReference type="ARBA" id="ARBA00023043"/>
    </source>
</evidence>
<evidence type="ECO:0000256" key="3">
    <source>
        <dbReference type="PROSITE-ProRule" id="PRU00023"/>
    </source>
</evidence>
<feature type="region of interest" description="Disordered" evidence="4">
    <location>
        <begin position="250"/>
        <end position="295"/>
    </location>
</feature>
<feature type="region of interest" description="Disordered" evidence="4">
    <location>
        <begin position="405"/>
        <end position="438"/>
    </location>
</feature>
<feature type="compositionally biased region" description="Low complexity" evidence="4">
    <location>
        <begin position="616"/>
        <end position="635"/>
    </location>
</feature>
<accession>A0A0D7BLP3</accession>
<reference evidence="5 6" key="1">
    <citation type="journal article" date="2015" name="Fungal Genet. Biol.">
        <title>Evolution of novel wood decay mechanisms in Agaricales revealed by the genome sequences of Fistulina hepatica and Cylindrobasidium torrendii.</title>
        <authorList>
            <person name="Floudas D."/>
            <person name="Held B.W."/>
            <person name="Riley R."/>
            <person name="Nagy L.G."/>
            <person name="Koehler G."/>
            <person name="Ransdell A.S."/>
            <person name="Younus H."/>
            <person name="Chow J."/>
            <person name="Chiniquy J."/>
            <person name="Lipzen A."/>
            <person name="Tritt A."/>
            <person name="Sun H."/>
            <person name="Haridas S."/>
            <person name="LaButti K."/>
            <person name="Ohm R.A."/>
            <person name="Kues U."/>
            <person name="Blanchette R.A."/>
            <person name="Grigoriev I.V."/>
            <person name="Minto R.E."/>
            <person name="Hibbett D.S."/>
        </authorList>
    </citation>
    <scope>NUCLEOTIDE SEQUENCE [LARGE SCALE GENOMIC DNA]</scope>
    <source>
        <strain evidence="5 6">FP15055 ss-10</strain>
    </source>
</reference>
<dbReference type="SUPFAM" id="SSF48403">
    <property type="entry name" value="Ankyrin repeat"/>
    <property type="match status" value="1"/>
</dbReference>
<feature type="compositionally biased region" description="Basic and acidic residues" evidence="4">
    <location>
        <begin position="517"/>
        <end position="530"/>
    </location>
</feature>
<proteinExistence type="predicted"/>
<keyword evidence="1" id="KW-0677">Repeat</keyword>
<dbReference type="PROSITE" id="PS50297">
    <property type="entry name" value="ANK_REP_REGION"/>
    <property type="match status" value="2"/>
</dbReference>
<feature type="compositionally biased region" description="Polar residues" evidence="4">
    <location>
        <begin position="346"/>
        <end position="364"/>
    </location>
</feature>
<dbReference type="Pfam" id="PF12796">
    <property type="entry name" value="Ank_2"/>
    <property type="match status" value="1"/>
</dbReference>
<dbReference type="OrthoDB" id="194358at2759"/>
<protein>
    <submittedName>
        <fullName evidence="5">Uncharacterized protein</fullName>
    </submittedName>
</protein>
<evidence type="ECO:0000256" key="1">
    <source>
        <dbReference type="ARBA" id="ARBA00022737"/>
    </source>
</evidence>
<dbReference type="SMART" id="SM00248">
    <property type="entry name" value="ANK"/>
    <property type="match status" value="4"/>
</dbReference>
<feature type="repeat" description="ANK" evidence="3">
    <location>
        <begin position="59"/>
        <end position="91"/>
    </location>
</feature>
<gene>
    <name evidence="5" type="ORF">CYLTODRAFT_441508</name>
</gene>
<feature type="compositionally biased region" description="Low complexity" evidence="4">
    <location>
        <begin position="405"/>
        <end position="415"/>
    </location>
</feature>
<dbReference type="Gene3D" id="1.25.40.20">
    <property type="entry name" value="Ankyrin repeat-containing domain"/>
    <property type="match status" value="1"/>
</dbReference>
<dbReference type="EMBL" id="KN880458">
    <property type="protein sequence ID" value="KIY71135.1"/>
    <property type="molecule type" value="Genomic_DNA"/>
</dbReference>
<feature type="compositionally biased region" description="Low complexity" evidence="4">
    <location>
        <begin position="318"/>
        <end position="327"/>
    </location>
</feature>
<keyword evidence="2 3" id="KW-0040">ANK repeat</keyword>
<dbReference type="STRING" id="1314674.A0A0D7BLP3"/>
<name>A0A0D7BLP3_9AGAR</name>
<feature type="compositionally biased region" description="Basic residues" evidence="4">
    <location>
        <begin position="417"/>
        <end position="431"/>
    </location>
</feature>
<keyword evidence="6" id="KW-1185">Reference proteome</keyword>
<feature type="compositionally biased region" description="Basic and acidic residues" evidence="4">
    <location>
        <begin position="602"/>
        <end position="615"/>
    </location>
</feature>
<dbReference type="Proteomes" id="UP000054007">
    <property type="component" value="Unassembled WGS sequence"/>
</dbReference>
<dbReference type="PROSITE" id="PS50088">
    <property type="entry name" value="ANK_REPEAT"/>
    <property type="match status" value="2"/>
</dbReference>
<feature type="compositionally biased region" description="Acidic residues" evidence="4">
    <location>
        <begin position="547"/>
        <end position="558"/>
    </location>
</feature>
<feature type="region of interest" description="Disordered" evidence="4">
    <location>
        <begin position="594"/>
        <end position="698"/>
    </location>
</feature>
<evidence type="ECO:0000313" key="5">
    <source>
        <dbReference type="EMBL" id="KIY71135.1"/>
    </source>
</evidence>
<dbReference type="AlphaFoldDB" id="A0A0D7BLP3"/>
<evidence type="ECO:0000313" key="6">
    <source>
        <dbReference type="Proteomes" id="UP000054007"/>
    </source>
</evidence>
<feature type="compositionally biased region" description="Basic and acidic residues" evidence="4">
    <location>
        <begin position="802"/>
        <end position="812"/>
    </location>
</feature>
<dbReference type="Pfam" id="PF00023">
    <property type="entry name" value="Ank"/>
    <property type="match status" value="1"/>
</dbReference>
<feature type="region of interest" description="Disordered" evidence="4">
    <location>
        <begin position="508"/>
        <end position="578"/>
    </location>
</feature>
<evidence type="ECO:0000256" key="4">
    <source>
        <dbReference type="SAM" id="MobiDB-lite"/>
    </source>
</evidence>
<organism evidence="5 6">
    <name type="scientific">Cylindrobasidium torrendii FP15055 ss-10</name>
    <dbReference type="NCBI Taxonomy" id="1314674"/>
    <lineage>
        <taxon>Eukaryota</taxon>
        <taxon>Fungi</taxon>
        <taxon>Dikarya</taxon>
        <taxon>Basidiomycota</taxon>
        <taxon>Agaricomycotina</taxon>
        <taxon>Agaricomycetes</taxon>
        <taxon>Agaricomycetidae</taxon>
        <taxon>Agaricales</taxon>
        <taxon>Marasmiineae</taxon>
        <taxon>Physalacriaceae</taxon>
        <taxon>Cylindrobasidium</taxon>
    </lineage>
</organism>
<dbReference type="PANTHER" id="PTHR24173:SF74">
    <property type="entry name" value="ANKYRIN REPEAT DOMAIN-CONTAINING PROTEIN 16"/>
    <property type="match status" value="1"/>
</dbReference>
<dbReference type="InterPro" id="IPR002110">
    <property type="entry name" value="Ankyrin_rpt"/>
</dbReference>
<feature type="region of interest" description="Disordered" evidence="4">
    <location>
        <begin position="310"/>
        <end position="371"/>
    </location>
</feature>
<feature type="region of interest" description="Disordered" evidence="4">
    <location>
        <begin position="749"/>
        <end position="818"/>
    </location>
</feature>
<feature type="region of interest" description="Disordered" evidence="4">
    <location>
        <begin position="892"/>
        <end position="919"/>
    </location>
</feature>